<sequence>MPSANPATTPVSVDEDVIEGRYAELDGYTVGFESHKQDVDPAPLFAGLPDDRCQSRHWGVVTSGQITFRWADHEETYVEGDAYYAPPGHLPLMTAGTTLVEFSPTDELEATMAVVEKNLEAVSS</sequence>
<comment type="caution">
    <text evidence="1">The sequence shown here is derived from an EMBL/GenBank/DDBJ whole genome shotgun (WGS) entry which is preliminary data.</text>
</comment>
<proteinExistence type="predicted"/>
<dbReference type="OrthoDB" id="1119958at2"/>
<dbReference type="SUPFAM" id="SSF51182">
    <property type="entry name" value="RmlC-like cupins"/>
    <property type="match status" value="1"/>
</dbReference>
<dbReference type="InterPro" id="IPR011051">
    <property type="entry name" value="RmlC_Cupin_sf"/>
</dbReference>
<evidence type="ECO:0000313" key="1">
    <source>
        <dbReference type="EMBL" id="TXL61191.1"/>
    </source>
</evidence>
<keyword evidence="2" id="KW-1185">Reference proteome</keyword>
<name>A0A5C8NK44_9ACTN</name>
<organism evidence="1 2">
    <name type="scientific">Aeromicrobium terrae</name>
    <dbReference type="NCBI Taxonomy" id="2498846"/>
    <lineage>
        <taxon>Bacteria</taxon>
        <taxon>Bacillati</taxon>
        <taxon>Actinomycetota</taxon>
        <taxon>Actinomycetes</taxon>
        <taxon>Propionibacteriales</taxon>
        <taxon>Nocardioidaceae</taxon>
        <taxon>Aeromicrobium</taxon>
    </lineage>
</organism>
<dbReference type="AlphaFoldDB" id="A0A5C8NK44"/>
<protein>
    <submittedName>
        <fullName evidence="1">Cupin domain-containing protein</fullName>
    </submittedName>
</protein>
<reference evidence="1 2" key="1">
    <citation type="submission" date="2019-06" db="EMBL/GenBank/DDBJ databases">
        <title>Aeromicrobium sp. nov., isolated from a maize field.</title>
        <authorList>
            <person name="Lin S.-Y."/>
            <person name="Tsai C.-F."/>
            <person name="Young C.-C."/>
        </authorList>
    </citation>
    <scope>NUCLEOTIDE SEQUENCE [LARGE SCALE GENOMIC DNA]</scope>
    <source>
        <strain evidence="1 2">CC-CFT486</strain>
    </source>
</reference>
<dbReference type="EMBL" id="VDUX01000003">
    <property type="protein sequence ID" value="TXL61191.1"/>
    <property type="molecule type" value="Genomic_DNA"/>
</dbReference>
<gene>
    <name evidence="1" type="ORF">FHP06_07065</name>
</gene>
<evidence type="ECO:0000313" key="2">
    <source>
        <dbReference type="Proteomes" id="UP000321571"/>
    </source>
</evidence>
<dbReference type="RefSeq" id="WP_147685260.1">
    <property type="nucleotide sequence ID" value="NZ_VDUX01000003.1"/>
</dbReference>
<dbReference type="Proteomes" id="UP000321571">
    <property type="component" value="Unassembled WGS sequence"/>
</dbReference>
<accession>A0A5C8NK44</accession>